<organism evidence="2 3">
    <name type="scientific">Serendipita vermifera MAFF 305830</name>
    <dbReference type="NCBI Taxonomy" id="933852"/>
    <lineage>
        <taxon>Eukaryota</taxon>
        <taxon>Fungi</taxon>
        <taxon>Dikarya</taxon>
        <taxon>Basidiomycota</taxon>
        <taxon>Agaricomycotina</taxon>
        <taxon>Agaricomycetes</taxon>
        <taxon>Sebacinales</taxon>
        <taxon>Serendipitaceae</taxon>
        <taxon>Serendipita</taxon>
    </lineage>
</organism>
<reference evidence="2 3" key="1">
    <citation type="submission" date="2014-04" db="EMBL/GenBank/DDBJ databases">
        <authorList>
            <consortium name="DOE Joint Genome Institute"/>
            <person name="Kuo A."/>
            <person name="Zuccaro A."/>
            <person name="Kohler A."/>
            <person name="Nagy L.G."/>
            <person name="Floudas D."/>
            <person name="Copeland A."/>
            <person name="Barry K.W."/>
            <person name="Cichocki N."/>
            <person name="Veneault-Fourrey C."/>
            <person name="LaButti K."/>
            <person name="Lindquist E.A."/>
            <person name="Lipzen A."/>
            <person name="Lundell T."/>
            <person name="Morin E."/>
            <person name="Murat C."/>
            <person name="Sun H."/>
            <person name="Tunlid A."/>
            <person name="Henrissat B."/>
            <person name="Grigoriev I.V."/>
            <person name="Hibbett D.S."/>
            <person name="Martin F."/>
            <person name="Nordberg H.P."/>
            <person name="Cantor M.N."/>
            <person name="Hua S.X."/>
        </authorList>
    </citation>
    <scope>NUCLEOTIDE SEQUENCE [LARGE SCALE GENOMIC DNA]</scope>
    <source>
        <strain evidence="2 3">MAFF 305830</strain>
    </source>
</reference>
<evidence type="ECO:0000313" key="2">
    <source>
        <dbReference type="EMBL" id="KIM32229.1"/>
    </source>
</evidence>
<accession>A0A0C3BJG7</accession>
<feature type="compositionally biased region" description="Low complexity" evidence="1">
    <location>
        <begin position="65"/>
        <end position="74"/>
    </location>
</feature>
<dbReference type="Proteomes" id="UP000054097">
    <property type="component" value="Unassembled WGS sequence"/>
</dbReference>
<evidence type="ECO:0000313" key="3">
    <source>
        <dbReference type="Proteomes" id="UP000054097"/>
    </source>
</evidence>
<gene>
    <name evidence="2" type="ORF">M408DRAFT_326866</name>
</gene>
<dbReference type="EMBL" id="KN824280">
    <property type="protein sequence ID" value="KIM32229.1"/>
    <property type="molecule type" value="Genomic_DNA"/>
</dbReference>
<name>A0A0C3BJG7_SERVB</name>
<feature type="compositionally biased region" description="Low complexity" evidence="1">
    <location>
        <begin position="21"/>
        <end position="30"/>
    </location>
</feature>
<dbReference type="AlphaFoldDB" id="A0A0C3BJG7"/>
<dbReference type="HOGENOM" id="CLU_2251713_0_0_1"/>
<protein>
    <submittedName>
        <fullName evidence="2">Uncharacterized protein</fullName>
    </submittedName>
</protein>
<evidence type="ECO:0000256" key="1">
    <source>
        <dbReference type="SAM" id="MobiDB-lite"/>
    </source>
</evidence>
<proteinExistence type="predicted"/>
<feature type="region of interest" description="Disordered" evidence="1">
    <location>
        <begin position="1"/>
        <end position="89"/>
    </location>
</feature>
<keyword evidence="3" id="KW-1185">Reference proteome</keyword>
<reference evidence="3" key="2">
    <citation type="submission" date="2015-01" db="EMBL/GenBank/DDBJ databases">
        <title>Evolutionary Origins and Diversification of the Mycorrhizal Mutualists.</title>
        <authorList>
            <consortium name="DOE Joint Genome Institute"/>
            <consortium name="Mycorrhizal Genomics Consortium"/>
            <person name="Kohler A."/>
            <person name="Kuo A."/>
            <person name="Nagy L.G."/>
            <person name="Floudas D."/>
            <person name="Copeland A."/>
            <person name="Barry K.W."/>
            <person name="Cichocki N."/>
            <person name="Veneault-Fourrey C."/>
            <person name="LaButti K."/>
            <person name="Lindquist E.A."/>
            <person name="Lipzen A."/>
            <person name="Lundell T."/>
            <person name="Morin E."/>
            <person name="Murat C."/>
            <person name="Riley R."/>
            <person name="Ohm R."/>
            <person name="Sun H."/>
            <person name="Tunlid A."/>
            <person name="Henrissat B."/>
            <person name="Grigoriev I.V."/>
            <person name="Hibbett D.S."/>
            <person name="Martin F."/>
        </authorList>
    </citation>
    <scope>NUCLEOTIDE SEQUENCE [LARGE SCALE GENOMIC DNA]</scope>
    <source>
        <strain evidence="3">MAFF 305830</strain>
    </source>
</reference>
<sequence length="104" mass="11231">MRPPGLGLDLWSDYVSPRQQAATTTATTPKTPKHSESSGVRFDAHASLSQPPPSPAPSIDEEPPIARAGAAAASADERRIKGASGRRTPTNMFGAVWDWAWHWR</sequence>